<keyword evidence="1" id="KW-1133">Transmembrane helix</keyword>
<proteinExistence type="predicted"/>
<keyword evidence="1" id="KW-0812">Transmembrane</keyword>
<evidence type="ECO:0000256" key="1">
    <source>
        <dbReference type="SAM" id="Phobius"/>
    </source>
</evidence>
<dbReference type="Proteomes" id="UP000520814">
    <property type="component" value="Unassembled WGS sequence"/>
</dbReference>
<feature type="transmembrane region" description="Helical" evidence="1">
    <location>
        <begin position="70"/>
        <end position="89"/>
    </location>
</feature>
<feature type="transmembrane region" description="Helical" evidence="1">
    <location>
        <begin position="39"/>
        <end position="58"/>
    </location>
</feature>
<dbReference type="EMBL" id="JACHGW010000002">
    <property type="protein sequence ID" value="MBB6050689.1"/>
    <property type="molecule type" value="Genomic_DNA"/>
</dbReference>
<evidence type="ECO:0000313" key="2">
    <source>
        <dbReference type="EMBL" id="MBB6050689.1"/>
    </source>
</evidence>
<dbReference type="AlphaFoldDB" id="A0A7W9W5Q5"/>
<organism evidence="2 3">
    <name type="scientific">Armatimonas rosea</name>
    <dbReference type="NCBI Taxonomy" id="685828"/>
    <lineage>
        <taxon>Bacteria</taxon>
        <taxon>Bacillati</taxon>
        <taxon>Armatimonadota</taxon>
        <taxon>Armatimonadia</taxon>
        <taxon>Armatimonadales</taxon>
        <taxon>Armatimonadaceae</taxon>
        <taxon>Armatimonas</taxon>
    </lineage>
</organism>
<keyword evidence="3" id="KW-1185">Reference proteome</keyword>
<feature type="transmembrane region" description="Helical" evidence="1">
    <location>
        <begin position="12"/>
        <end position="33"/>
    </location>
</feature>
<sequence length="128" mass="13714">MEPPKRLALSPLEWIAAVLCLLYGGMLTVWMLSNRQEPFNIVLGAVALVSFVATITLLRGDRALASACQYAIALCWLLICLLVLGILALCGNKDAPGYWNGVLSGVGAALMTALHLAAARHIRLRNEG</sequence>
<keyword evidence="1" id="KW-0472">Membrane</keyword>
<dbReference type="RefSeq" id="WP_184196125.1">
    <property type="nucleotide sequence ID" value="NZ_JACHGW010000002.1"/>
</dbReference>
<gene>
    <name evidence="2" type="ORF">HNQ39_002480</name>
</gene>
<feature type="transmembrane region" description="Helical" evidence="1">
    <location>
        <begin position="101"/>
        <end position="119"/>
    </location>
</feature>
<evidence type="ECO:0000313" key="3">
    <source>
        <dbReference type="Proteomes" id="UP000520814"/>
    </source>
</evidence>
<name>A0A7W9W5Q5_ARMRO</name>
<protein>
    <submittedName>
        <fullName evidence="2">Membrane protein YdbS with pleckstrin-like domain</fullName>
    </submittedName>
</protein>
<comment type="caution">
    <text evidence="2">The sequence shown here is derived from an EMBL/GenBank/DDBJ whole genome shotgun (WGS) entry which is preliminary data.</text>
</comment>
<reference evidence="2 3" key="1">
    <citation type="submission" date="2020-08" db="EMBL/GenBank/DDBJ databases">
        <title>Genomic Encyclopedia of Type Strains, Phase IV (KMG-IV): sequencing the most valuable type-strain genomes for metagenomic binning, comparative biology and taxonomic classification.</title>
        <authorList>
            <person name="Goeker M."/>
        </authorList>
    </citation>
    <scope>NUCLEOTIDE SEQUENCE [LARGE SCALE GENOMIC DNA]</scope>
    <source>
        <strain evidence="2 3">DSM 23562</strain>
    </source>
</reference>
<accession>A0A7W9W5Q5</accession>